<dbReference type="PROSITE" id="PS00108">
    <property type="entry name" value="PROTEIN_KINASE_ST"/>
    <property type="match status" value="1"/>
</dbReference>
<feature type="binding site" evidence="5">
    <location>
        <position position="92"/>
    </location>
    <ligand>
        <name>ATP</name>
        <dbReference type="ChEBI" id="CHEBI:30616"/>
    </ligand>
</feature>
<keyword evidence="6" id="KW-0723">Serine/threonine-protein kinase</keyword>
<evidence type="ECO:0000313" key="8">
    <source>
        <dbReference type="EMBL" id="KAK2636618.1"/>
    </source>
</evidence>
<dbReference type="Proteomes" id="UP001280121">
    <property type="component" value="Unassembled WGS sequence"/>
</dbReference>
<dbReference type="Gene3D" id="1.10.510.10">
    <property type="entry name" value="Transferase(Phosphotransferase) domain 1"/>
    <property type="match status" value="1"/>
</dbReference>
<keyword evidence="1" id="KW-0808">Transferase</keyword>
<keyword evidence="4 5" id="KW-0067">ATP-binding</keyword>
<dbReference type="SUPFAM" id="SSF56112">
    <property type="entry name" value="Protein kinase-like (PK-like)"/>
    <property type="match status" value="1"/>
</dbReference>
<dbReference type="PROSITE" id="PS00107">
    <property type="entry name" value="PROTEIN_KINASE_ATP"/>
    <property type="match status" value="1"/>
</dbReference>
<organism evidence="8 9">
    <name type="scientific">Dipteronia dyeriana</name>
    <dbReference type="NCBI Taxonomy" id="168575"/>
    <lineage>
        <taxon>Eukaryota</taxon>
        <taxon>Viridiplantae</taxon>
        <taxon>Streptophyta</taxon>
        <taxon>Embryophyta</taxon>
        <taxon>Tracheophyta</taxon>
        <taxon>Spermatophyta</taxon>
        <taxon>Magnoliopsida</taxon>
        <taxon>eudicotyledons</taxon>
        <taxon>Gunneridae</taxon>
        <taxon>Pentapetalae</taxon>
        <taxon>rosids</taxon>
        <taxon>malvids</taxon>
        <taxon>Sapindales</taxon>
        <taxon>Sapindaceae</taxon>
        <taxon>Hippocastanoideae</taxon>
        <taxon>Acereae</taxon>
        <taxon>Dipteronia</taxon>
    </lineage>
</organism>
<dbReference type="InterPro" id="IPR011009">
    <property type="entry name" value="Kinase-like_dom_sf"/>
</dbReference>
<dbReference type="InterPro" id="IPR008271">
    <property type="entry name" value="Ser/Thr_kinase_AS"/>
</dbReference>
<dbReference type="PROSITE" id="PS50011">
    <property type="entry name" value="PROTEIN_KINASE_DOM"/>
    <property type="match status" value="1"/>
</dbReference>
<comment type="similarity">
    <text evidence="6">Belongs to the protein kinase superfamily.</text>
</comment>
<gene>
    <name evidence="8" type="ORF">Ddye_031410</name>
</gene>
<proteinExistence type="inferred from homology"/>
<dbReference type="EMBL" id="JANJYI010000009">
    <property type="protein sequence ID" value="KAK2636618.1"/>
    <property type="molecule type" value="Genomic_DNA"/>
</dbReference>
<dbReference type="PANTHER" id="PTHR24361">
    <property type="entry name" value="MITOGEN-ACTIVATED KINASE KINASE KINASE"/>
    <property type="match status" value="1"/>
</dbReference>
<dbReference type="Gene3D" id="3.30.200.20">
    <property type="entry name" value="Phosphorylase Kinase, domain 1"/>
    <property type="match status" value="1"/>
</dbReference>
<evidence type="ECO:0000259" key="7">
    <source>
        <dbReference type="PROSITE" id="PS50011"/>
    </source>
</evidence>
<accession>A0AAD9WNN0</accession>
<dbReference type="InterPro" id="IPR017441">
    <property type="entry name" value="Protein_kinase_ATP_BS"/>
</dbReference>
<evidence type="ECO:0000256" key="5">
    <source>
        <dbReference type="PROSITE-ProRule" id="PRU10141"/>
    </source>
</evidence>
<dbReference type="PANTHER" id="PTHR24361:SF718">
    <property type="entry name" value="MITOGEN-ACTIVATED PROTEIN KINASE KINASE 9-LIKE"/>
    <property type="match status" value="1"/>
</dbReference>
<comment type="caution">
    <text evidence="8">The sequence shown here is derived from an EMBL/GenBank/DDBJ whole genome shotgun (WGS) entry which is preliminary data.</text>
</comment>
<name>A0AAD9WNN0_9ROSI</name>
<keyword evidence="9" id="KW-1185">Reference proteome</keyword>
<dbReference type="GO" id="GO:0004674">
    <property type="term" value="F:protein serine/threonine kinase activity"/>
    <property type="evidence" value="ECO:0007669"/>
    <property type="project" value="UniProtKB-KW"/>
</dbReference>
<evidence type="ECO:0000256" key="3">
    <source>
        <dbReference type="ARBA" id="ARBA00022777"/>
    </source>
</evidence>
<dbReference type="InterPro" id="IPR053235">
    <property type="entry name" value="Ser_Thr_kinase"/>
</dbReference>
<keyword evidence="2 5" id="KW-0547">Nucleotide-binding</keyword>
<dbReference type="AlphaFoldDB" id="A0AAD9WNN0"/>
<evidence type="ECO:0000256" key="1">
    <source>
        <dbReference type="ARBA" id="ARBA00022679"/>
    </source>
</evidence>
<keyword evidence="3" id="KW-0418">Kinase</keyword>
<evidence type="ECO:0000256" key="6">
    <source>
        <dbReference type="RuleBase" id="RU000304"/>
    </source>
</evidence>
<sequence length="343" mass="38912">MSLVTKRLQVNLQLHTIKKRKRNNLQLHLPVTALKISDQFFSFCYNLPKPSIVQEADNFFLDFEKICVLGHGNYGTVYKVRHKRTSEIYALKIIRDIDCDSESQSTSPPSQETKILGFIDSPFIIKCHRIFEQLLPSSGGSIAILMEYMDGGTLDTRRSFSESSLAHIAYQVLKGLEYLHACNIVHLDIKPSNLLVDRDLSVKIADFGVSKILSYVHGSDNYCDSGDVGTYAYMSPERLDRDSCRYDPKYVYAGDVWSLGVTLLELFVGHFPFFPPEKKSISWMDLVMVTCLGEPPASWCIPEAASEDLVSFIKCCLEKDPSKRWTASQLLKHPYVLSRSRSD</sequence>
<dbReference type="GO" id="GO:0005737">
    <property type="term" value="C:cytoplasm"/>
    <property type="evidence" value="ECO:0007669"/>
    <property type="project" value="TreeGrafter"/>
</dbReference>
<evidence type="ECO:0000256" key="4">
    <source>
        <dbReference type="ARBA" id="ARBA00022840"/>
    </source>
</evidence>
<reference evidence="8" key="1">
    <citation type="journal article" date="2023" name="Plant J.">
        <title>Genome sequences and population genomics provide insights into the demographic history, inbreeding, and mutation load of two 'living fossil' tree species of Dipteronia.</title>
        <authorList>
            <person name="Feng Y."/>
            <person name="Comes H.P."/>
            <person name="Chen J."/>
            <person name="Zhu S."/>
            <person name="Lu R."/>
            <person name="Zhang X."/>
            <person name="Li P."/>
            <person name="Qiu J."/>
            <person name="Olsen K.M."/>
            <person name="Qiu Y."/>
        </authorList>
    </citation>
    <scope>NUCLEOTIDE SEQUENCE</scope>
    <source>
        <strain evidence="8">KIB01</strain>
    </source>
</reference>
<protein>
    <recommendedName>
        <fullName evidence="7">Protein kinase domain-containing protein</fullName>
    </recommendedName>
</protein>
<evidence type="ECO:0000256" key="2">
    <source>
        <dbReference type="ARBA" id="ARBA00022741"/>
    </source>
</evidence>
<dbReference type="SMART" id="SM00220">
    <property type="entry name" value="S_TKc"/>
    <property type="match status" value="1"/>
</dbReference>
<feature type="domain" description="Protein kinase" evidence="7">
    <location>
        <begin position="63"/>
        <end position="336"/>
    </location>
</feature>
<dbReference type="GO" id="GO:0005524">
    <property type="term" value="F:ATP binding"/>
    <property type="evidence" value="ECO:0007669"/>
    <property type="project" value="UniProtKB-UniRule"/>
</dbReference>
<evidence type="ECO:0000313" key="9">
    <source>
        <dbReference type="Proteomes" id="UP001280121"/>
    </source>
</evidence>
<dbReference type="InterPro" id="IPR000719">
    <property type="entry name" value="Prot_kinase_dom"/>
</dbReference>
<dbReference type="Pfam" id="PF00069">
    <property type="entry name" value="Pkinase"/>
    <property type="match status" value="1"/>
</dbReference>